<dbReference type="PROSITE" id="PS50977">
    <property type="entry name" value="HTH_TETR_2"/>
    <property type="match status" value="1"/>
</dbReference>
<dbReference type="EMBL" id="PYAX01000014">
    <property type="protein sequence ID" value="PSL52273.1"/>
    <property type="molecule type" value="Genomic_DNA"/>
</dbReference>
<evidence type="ECO:0000313" key="7">
    <source>
        <dbReference type="Proteomes" id="UP000241118"/>
    </source>
</evidence>
<dbReference type="PANTHER" id="PTHR47506">
    <property type="entry name" value="TRANSCRIPTIONAL REGULATORY PROTEIN"/>
    <property type="match status" value="1"/>
</dbReference>
<dbReference type="SUPFAM" id="SSF48498">
    <property type="entry name" value="Tetracyclin repressor-like, C-terminal domain"/>
    <property type="match status" value="1"/>
</dbReference>
<accession>A0A2P8I1E7</accession>
<evidence type="ECO:0000256" key="3">
    <source>
        <dbReference type="ARBA" id="ARBA00023163"/>
    </source>
</evidence>
<dbReference type="InterPro" id="IPR036271">
    <property type="entry name" value="Tet_transcr_reg_TetR-rel_C_sf"/>
</dbReference>
<evidence type="ECO:0000256" key="1">
    <source>
        <dbReference type="ARBA" id="ARBA00023015"/>
    </source>
</evidence>
<dbReference type="PANTHER" id="PTHR47506:SF1">
    <property type="entry name" value="HTH-TYPE TRANSCRIPTIONAL REGULATOR YJDC"/>
    <property type="match status" value="1"/>
</dbReference>
<evidence type="ECO:0000259" key="5">
    <source>
        <dbReference type="PROSITE" id="PS50977"/>
    </source>
</evidence>
<evidence type="ECO:0000256" key="4">
    <source>
        <dbReference type="PROSITE-ProRule" id="PRU00335"/>
    </source>
</evidence>
<keyword evidence="1" id="KW-0805">Transcription regulation</keyword>
<dbReference type="AlphaFoldDB" id="A0A2P8I1E7"/>
<dbReference type="InterPro" id="IPR009057">
    <property type="entry name" value="Homeodomain-like_sf"/>
</dbReference>
<proteinExistence type="predicted"/>
<name>A0A2P8I1E7_SACCR</name>
<dbReference type="GO" id="GO:0003677">
    <property type="term" value="F:DNA binding"/>
    <property type="evidence" value="ECO:0007669"/>
    <property type="project" value="UniProtKB-UniRule"/>
</dbReference>
<evidence type="ECO:0000256" key="2">
    <source>
        <dbReference type="ARBA" id="ARBA00023125"/>
    </source>
</evidence>
<keyword evidence="2 4" id="KW-0238">DNA-binding</keyword>
<dbReference type="Gene3D" id="1.10.357.10">
    <property type="entry name" value="Tetracycline Repressor, domain 2"/>
    <property type="match status" value="1"/>
</dbReference>
<dbReference type="Proteomes" id="UP000241118">
    <property type="component" value="Unassembled WGS sequence"/>
</dbReference>
<keyword evidence="3" id="KW-0804">Transcription</keyword>
<dbReference type="PRINTS" id="PR00455">
    <property type="entry name" value="HTHTETR"/>
</dbReference>
<protein>
    <submittedName>
        <fullName evidence="6">TetR family transcriptional regulator</fullName>
    </submittedName>
</protein>
<feature type="domain" description="HTH tetR-type" evidence="5">
    <location>
        <begin position="2"/>
        <end position="62"/>
    </location>
</feature>
<keyword evidence="7" id="KW-1185">Reference proteome</keyword>
<sequence>MSEARSRLLATASRLFYSEGLHSVGIDRIVSEASVTRATLYRHFPSKDELVVAYLSEADRVIRTQVEAARTTDLAPDDAVRAVARSIADGIRSSGFRGCAFLNAAAEYPDPDHPAHQAVVGHRQWFLRTVTELVAQTGCAEPEPAARHFVMLRDGAMAAGCLSDPDPVCETFLLGVDDLLAHRNTPGATRSAKASRRTS</sequence>
<dbReference type="InterPro" id="IPR001647">
    <property type="entry name" value="HTH_TetR"/>
</dbReference>
<dbReference type="Pfam" id="PF00440">
    <property type="entry name" value="TetR_N"/>
    <property type="match status" value="1"/>
</dbReference>
<dbReference type="OrthoDB" id="4214267at2"/>
<feature type="DNA-binding region" description="H-T-H motif" evidence="4">
    <location>
        <begin position="25"/>
        <end position="44"/>
    </location>
</feature>
<comment type="caution">
    <text evidence="6">The sequence shown here is derived from an EMBL/GenBank/DDBJ whole genome shotgun (WGS) entry which is preliminary data.</text>
</comment>
<evidence type="ECO:0000313" key="6">
    <source>
        <dbReference type="EMBL" id="PSL52273.1"/>
    </source>
</evidence>
<dbReference type="RefSeq" id="WP_106619222.1">
    <property type="nucleotide sequence ID" value="NZ_PYAX01000014.1"/>
</dbReference>
<dbReference type="SUPFAM" id="SSF46689">
    <property type="entry name" value="Homeodomain-like"/>
    <property type="match status" value="1"/>
</dbReference>
<gene>
    <name evidence="6" type="ORF">B0I31_114100</name>
</gene>
<reference evidence="6 7" key="1">
    <citation type="submission" date="2018-03" db="EMBL/GenBank/DDBJ databases">
        <title>Genomic Encyclopedia of Type Strains, Phase III (KMG-III): the genomes of soil and plant-associated and newly described type strains.</title>
        <authorList>
            <person name="Whitman W."/>
        </authorList>
    </citation>
    <scope>NUCLEOTIDE SEQUENCE [LARGE SCALE GENOMIC DNA]</scope>
    <source>
        <strain evidence="6 7">CGMCC 4.7097</strain>
    </source>
</reference>
<organism evidence="6 7">
    <name type="scientific">Saccharothrix carnea</name>
    <dbReference type="NCBI Taxonomy" id="1280637"/>
    <lineage>
        <taxon>Bacteria</taxon>
        <taxon>Bacillati</taxon>
        <taxon>Actinomycetota</taxon>
        <taxon>Actinomycetes</taxon>
        <taxon>Pseudonocardiales</taxon>
        <taxon>Pseudonocardiaceae</taxon>
        <taxon>Saccharothrix</taxon>
    </lineage>
</organism>